<dbReference type="EMBL" id="MHMM01000006">
    <property type="protein sequence ID" value="OGZ27384.1"/>
    <property type="molecule type" value="Genomic_DNA"/>
</dbReference>
<dbReference type="STRING" id="1801677.A2365_02830"/>
<dbReference type="NCBIfam" id="TIGR00567">
    <property type="entry name" value="3mg"/>
    <property type="match status" value="1"/>
</dbReference>
<dbReference type="HAMAP" id="MF_00527">
    <property type="entry name" value="3MGH"/>
    <property type="match status" value="1"/>
</dbReference>
<dbReference type="InterPro" id="IPR011034">
    <property type="entry name" value="Formyl_transferase-like_C_sf"/>
</dbReference>
<comment type="caution">
    <text evidence="6">The sequence shown here is derived from an EMBL/GenBank/DDBJ whole genome shotgun (WGS) entry which is preliminary data.</text>
</comment>
<proteinExistence type="inferred from homology"/>
<dbReference type="EC" id="3.2.2.-" evidence="5"/>
<evidence type="ECO:0000256" key="3">
    <source>
        <dbReference type="ARBA" id="ARBA00022801"/>
    </source>
</evidence>
<dbReference type="Gene3D" id="3.10.300.10">
    <property type="entry name" value="Methylpurine-DNA glycosylase (MPG)"/>
    <property type="match status" value="2"/>
</dbReference>
<evidence type="ECO:0000313" key="6">
    <source>
        <dbReference type="EMBL" id="OGZ27384.1"/>
    </source>
</evidence>
<evidence type="ECO:0000313" key="7">
    <source>
        <dbReference type="Proteomes" id="UP000177740"/>
    </source>
</evidence>
<dbReference type="GO" id="GO:0003677">
    <property type="term" value="F:DNA binding"/>
    <property type="evidence" value="ECO:0007669"/>
    <property type="project" value="InterPro"/>
</dbReference>
<dbReference type="PANTHER" id="PTHR10429">
    <property type="entry name" value="DNA-3-METHYLADENINE GLYCOSYLASE"/>
    <property type="match status" value="1"/>
</dbReference>
<protein>
    <recommendedName>
        <fullName evidence="5">Putative 3-methyladenine DNA glycosylase</fullName>
        <ecNumber evidence="5">3.2.2.-</ecNumber>
    </recommendedName>
</protein>
<accession>A0A1G2ENL0</accession>
<evidence type="ECO:0000256" key="5">
    <source>
        <dbReference type="HAMAP-Rule" id="MF_00527"/>
    </source>
</evidence>
<evidence type="ECO:0000256" key="4">
    <source>
        <dbReference type="ARBA" id="ARBA00023204"/>
    </source>
</evidence>
<dbReference type="SUPFAM" id="SSF50486">
    <property type="entry name" value="FMT C-terminal domain-like"/>
    <property type="match status" value="1"/>
</dbReference>
<dbReference type="InterPro" id="IPR036995">
    <property type="entry name" value="MPG_sf"/>
</dbReference>
<sequence length="182" mass="20777">MNRLGRDFFCRPSIQVSKDILGKFIAVGENRGMVVETEAYIGPQDKASHAFGGKVTERNRVEYLEGGFVYIYLVYGMYWQLNITTDGKGYPGCFLIRALDCGGDIKKTNGPGKLCRHLGLDNSFYGEDVAESGRIWFEDSRNRYSIASSPRIGIDYAGPYWSRRKLRFYIKDYEKYLPMPTS</sequence>
<dbReference type="InterPro" id="IPR003180">
    <property type="entry name" value="MPG"/>
</dbReference>
<dbReference type="AlphaFoldDB" id="A0A1G2ENL0"/>
<reference evidence="6 7" key="1">
    <citation type="journal article" date="2016" name="Nat. Commun.">
        <title>Thousands of microbial genomes shed light on interconnected biogeochemical processes in an aquifer system.</title>
        <authorList>
            <person name="Anantharaman K."/>
            <person name="Brown C.T."/>
            <person name="Hug L.A."/>
            <person name="Sharon I."/>
            <person name="Castelle C.J."/>
            <person name="Probst A.J."/>
            <person name="Thomas B.C."/>
            <person name="Singh A."/>
            <person name="Wilkins M.J."/>
            <person name="Karaoz U."/>
            <person name="Brodie E.L."/>
            <person name="Williams K.H."/>
            <person name="Hubbard S.S."/>
            <person name="Banfield J.F."/>
        </authorList>
    </citation>
    <scope>NUCLEOTIDE SEQUENCE [LARGE SCALE GENOMIC DNA]</scope>
</reference>
<dbReference type="PANTHER" id="PTHR10429:SF0">
    <property type="entry name" value="DNA-3-METHYLADENINE GLYCOSYLASE"/>
    <property type="match status" value="1"/>
</dbReference>
<dbReference type="GO" id="GO:0003905">
    <property type="term" value="F:alkylbase DNA N-glycosylase activity"/>
    <property type="evidence" value="ECO:0007669"/>
    <property type="project" value="InterPro"/>
</dbReference>
<evidence type="ECO:0000256" key="2">
    <source>
        <dbReference type="ARBA" id="ARBA00022763"/>
    </source>
</evidence>
<dbReference type="Pfam" id="PF02245">
    <property type="entry name" value="Pur_DNA_glyco"/>
    <property type="match status" value="1"/>
</dbReference>
<dbReference type="GO" id="GO:0006284">
    <property type="term" value="P:base-excision repair"/>
    <property type="evidence" value="ECO:0007669"/>
    <property type="project" value="InterPro"/>
</dbReference>
<name>A0A1G2ENL0_9BACT</name>
<comment type="similarity">
    <text evidence="1 5">Belongs to the DNA glycosylase MPG family.</text>
</comment>
<gene>
    <name evidence="6" type="ORF">A2365_02830</name>
</gene>
<keyword evidence="3 5" id="KW-0378">Hydrolase</keyword>
<organism evidence="6 7">
    <name type="scientific">Candidatus Nealsonbacteria bacterium RIFOXYB1_FULL_40_15</name>
    <dbReference type="NCBI Taxonomy" id="1801677"/>
    <lineage>
        <taxon>Bacteria</taxon>
        <taxon>Candidatus Nealsoniibacteriota</taxon>
    </lineage>
</organism>
<dbReference type="CDD" id="cd00540">
    <property type="entry name" value="AAG"/>
    <property type="match status" value="1"/>
</dbReference>
<dbReference type="Proteomes" id="UP000177740">
    <property type="component" value="Unassembled WGS sequence"/>
</dbReference>
<keyword evidence="2 5" id="KW-0227">DNA damage</keyword>
<keyword evidence="4 5" id="KW-0234">DNA repair</keyword>
<evidence type="ECO:0000256" key="1">
    <source>
        <dbReference type="ARBA" id="ARBA00009232"/>
    </source>
</evidence>